<dbReference type="EMBL" id="LDZY01000015">
    <property type="protein sequence ID" value="KLU64308.1"/>
    <property type="molecule type" value="Genomic_DNA"/>
</dbReference>
<dbReference type="RefSeq" id="WP_047811527.1">
    <property type="nucleotide sequence ID" value="NZ_LDZY01000015.1"/>
</dbReference>
<reference evidence="2 3" key="1">
    <citation type="submission" date="2015-06" db="EMBL/GenBank/DDBJ databases">
        <title>Draft genome of the moderately acidophilic sulfate reducer Candidatus Desulfosporosinus acididurans strain M1.</title>
        <authorList>
            <person name="Poehlein A."/>
            <person name="Petzsch P."/>
            <person name="Johnson B.D."/>
            <person name="Schloemann M."/>
            <person name="Daniel R."/>
            <person name="Muehling M."/>
        </authorList>
    </citation>
    <scope>NUCLEOTIDE SEQUENCE [LARGE SCALE GENOMIC DNA]</scope>
    <source>
        <strain evidence="2 3">M1</strain>
    </source>
</reference>
<keyword evidence="3" id="KW-1185">Reference proteome</keyword>
<keyword evidence="1" id="KW-1133">Transmembrane helix</keyword>
<gene>
    <name evidence="2" type="ORF">DEAC_c37390</name>
</gene>
<evidence type="ECO:0000313" key="2">
    <source>
        <dbReference type="EMBL" id="KLU64308.1"/>
    </source>
</evidence>
<keyword evidence="1" id="KW-0812">Transmembrane</keyword>
<name>A0A0J1FMV9_9FIRM</name>
<feature type="transmembrane region" description="Helical" evidence="1">
    <location>
        <begin position="71"/>
        <end position="93"/>
    </location>
</feature>
<organism evidence="2 3">
    <name type="scientific">Desulfosporosinus acididurans</name>
    <dbReference type="NCBI Taxonomy" id="476652"/>
    <lineage>
        <taxon>Bacteria</taxon>
        <taxon>Bacillati</taxon>
        <taxon>Bacillota</taxon>
        <taxon>Clostridia</taxon>
        <taxon>Eubacteriales</taxon>
        <taxon>Desulfitobacteriaceae</taxon>
        <taxon>Desulfosporosinus</taxon>
    </lineage>
</organism>
<proteinExistence type="predicted"/>
<dbReference type="Proteomes" id="UP000036356">
    <property type="component" value="Unassembled WGS sequence"/>
</dbReference>
<dbReference type="PATRIC" id="fig|476652.3.peg.3955"/>
<comment type="caution">
    <text evidence="2">The sequence shown here is derived from an EMBL/GenBank/DDBJ whole genome shotgun (WGS) entry which is preliminary data.</text>
</comment>
<keyword evidence="1" id="KW-0472">Membrane</keyword>
<evidence type="ECO:0000256" key="1">
    <source>
        <dbReference type="SAM" id="Phobius"/>
    </source>
</evidence>
<evidence type="ECO:0000313" key="3">
    <source>
        <dbReference type="Proteomes" id="UP000036356"/>
    </source>
</evidence>
<accession>A0A0J1FMV9</accession>
<protein>
    <submittedName>
        <fullName evidence="2">Uncharacterized protein</fullName>
    </submittedName>
</protein>
<sequence length="98" mass="11720">MGKAKPTPDDLRRQIGYNMITFLGVFLFLPIIWFIHLFSKDSSLYWRWGISSAVLIIINIVLYYWNYPENWLKNLLFLIGIDLIILLSEYFWLLRSMG</sequence>
<feature type="transmembrane region" description="Helical" evidence="1">
    <location>
        <begin position="45"/>
        <end position="65"/>
    </location>
</feature>
<feature type="transmembrane region" description="Helical" evidence="1">
    <location>
        <begin position="15"/>
        <end position="38"/>
    </location>
</feature>
<dbReference type="AlphaFoldDB" id="A0A0J1FMV9"/>